<proteinExistence type="inferred from homology"/>
<dbReference type="HAMAP" id="MF_00775">
    <property type="entry name" value="UPF0311"/>
    <property type="match status" value="1"/>
</dbReference>
<sequence>MSALSALPVDYLFRMELDLGDKQVMPRGPQGTRVYAQVAGGRVVGPKLMGTVAPGADWVTVRADGSAQLDVRLVITADDGAVIFMQYQGLLGSDGIPRTAPLFQAAAEQHQWLNHVQGIGIGTSTAEGVTYEVYALR</sequence>
<dbReference type="AlphaFoldDB" id="A0A6J6MB79"/>
<dbReference type="EMBL" id="CAEZWE010000144">
    <property type="protein sequence ID" value="CAB4669703.1"/>
    <property type="molecule type" value="Genomic_DNA"/>
</dbReference>
<dbReference type="PANTHER" id="PTHR37315:SF1">
    <property type="entry name" value="UPF0311 PROTEIN BLR7842"/>
    <property type="match status" value="1"/>
</dbReference>
<accession>A0A6J6MB79</accession>
<gene>
    <name evidence="1" type="ORF">UFOPK2169_01893</name>
</gene>
<dbReference type="Gene3D" id="2.40.160.20">
    <property type="match status" value="1"/>
</dbReference>
<protein>
    <submittedName>
        <fullName evidence="1">Unannotated protein</fullName>
    </submittedName>
</protein>
<dbReference type="InterPro" id="IPR020915">
    <property type="entry name" value="UPF0311"/>
</dbReference>
<dbReference type="Pfam" id="PF11578">
    <property type="entry name" value="DUF3237"/>
    <property type="match status" value="1"/>
</dbReference>
<organism evidence="1">
    <name type="scientific">freshwater metagenome</name>
    <dbReference type="NCBI Taxonomy" id="449393"/>
    <lineage>
        <taxon>unclassified sequences</taxon>
        <taxon>metagenomes</taxon>
        <taxon>ecological metagenomes</taxon>
    </lineage>
</organism>
<reference evidence="1" key="1">
    <citation type="submission" date="2020-05" db="EMBL/GenBank/DDBJ databases">
        <authorList>
            <person name="Chiriac C."/>
            <person name="Salcher M."/>
            <person name="Ghai R."/>
            <person name="Kavagutti S V."/>
        </authorList>
    </citation>
    <scope>NUCLEOTIDE SEQUENCE</scope>
</reference>
<name>A0A6J6MB79_9ZZZZ</name>
<evidence type="ECO:0000313" key="1">
    <source>
        <dbReference type="EMBL" id="CAB4669703.1"/>
    </source>
</evidence>
<dbReference type="PANTHER" id="PTHR37315">
    <property type="entry name" value="UPF0311 PROTEIN BLR7842"/>
    <property type="match status" value="1"/>
</dbReference>